<gene>
    <name evidence="6" type="ORF">H6A34_08950</name>
</gene>
<comment type="subcellular location">
    <subcellularLocation>
        <location evidence="1">Cell outer membrane</location>
    </subcellularLocation>
</comment>
<feature type="signal peptide" evidence="4">
    <location>
        <begin position="1"/>
        <end position="25"/>
    </location>
</feature>
<dbReference type="Gene3D" id="2.170.130.10">
    <property type="entry name" value="TonB-dependent receptor, plug domain"/>
    <property type="match status" value="1"/>
</dbReference>
<dbReference type="Pfam" id="PF13715">
    <property type="entry name" value="CarbopepD_reg_2"/>
    <property type="match status" value="1"/>
</dbReference>
<sequence>METMNIRKAIFALSVALGISVSLQAQTVSGRLVDEESRPMAFANVVILSPEDSSYIAGTVSREDGTFSLNNSSGQERLLRVSSVGYVTIYKRCSGGDMGVIGMKTDENVLGEVVVKSQLPVTRLGDEGLITNVEGSVLSRMGTANDVLARIPGLQRKKDGFEVFGKGTPLIYINGRKLRDKEELAQLSSEDIKSVEVIHNPGARYDASVGAVVRIRTVKRQGDGFGFRLSGDYNQSENTDLNGQADVNYRHGGLDVFGMVGIARYVTRAYDRLEQQTFADTLWTQRNNYRNDTDARTLRGRVGFNYDFNDRHSIGVRYDIVKTLRRHDNGTFKSDVQAFGEPYDVLSSATSMRSDAKPTHSLNAYYAGKIGKGELEWDADYYSSDNTDRSQNLENSAEHDDRTVTSENVVSNKLAATKLSFTHPLWGGSASVGGEYTFTDRHDDYINPEGYVPTSYSRIREHNLAAYVQYSHPLPFGQVSAGVRYEHVDFDYFDNGTFMPSQSRTYDNLFPNVSLSGQLGKVQFQLSYAARTQRPSYSQLSNNVLYANRFTWQTGNPRLKPTITHDITAVAAWRFMQAMVSYKLNRDYIFYWGTTVEGQSAVTLLNRINHGRLPQLTVFVSASPTIGLWNPSIGAGMLKQWLTMTAAGEERRYNKPVFMAQWNNVFNLPAGFVVNADFNYQSRGNVQNLEMKDEHYVLNIGVRKSLLNDALSLELRGNDLLHRMKDGTLMYFERAMMYDKSWSDTRSVTLTVRYKFNTARSKYRGTGAGHDARGRM</sequence>
<reference evidence="6" key="1">
    <citation type="submission" date="2020-08" db="EMBL/GenBank/DDBJ databases">
        <authorList>
            <person name="Cejkova D."/>
            <person name="Kubasova T."/>
            <person name="Jahodarova E."/>
            <person name="Rychlik I."/>
        </authorList>
    </citation>
    <scope>NUCLEOTIDE SEQUENCE</scope>
    <source>
        <strain evidence="6">An824</strain>
    </source>
</reference>
<dbReference type="InterPro" id="IPR036942">
    <property type="entry name" value="Beta-barrel_TonB_sf"/>
</dbReference>
<keyword evidence="7" id="KW-1185">Reference proteome</keyword>
<dbReference type="SUPFAM" id="SSF56935">
    <property type="entry name" value="Porins"/>
    <property type="match status" value="1"/>
</dbReference>
<dbReference type="Proteomes" id="UP000706891">
    <property type="component" value="Unassembled WGS sequence"/>
</dbReference>
<organism evidence="6 7">
    <name type="scientific">Marseilla massiliensis</name>
    <dbReference type="NCBI Taxonomy" id="1841864"/>
    <lineage>
        <taxon>Bacteria</taxon>
        <taxon>Pseudomonadati</taxon>
        <taxon>Bacteroidota</taxon>
        <taxon>Bacteroidia</taxon>
        <taxon>Bacteroidales</taxon>
        <taxon>Prevotellaceae</taxon>
        <taxon>Marseilla</taxon>
    </lineage>
</organism>
<evidence type="ECO:0000256" key="3">
    <source>
        <dbReference type="ARBA" id="ARBA00023237"/>
    </source>
</evidence>
<keyword evidence="3" id="KW-0998">Cell outer membrane</keyword>
<dbReference type="EMBL" id="JACJJG010000047">
    <property type="protein sequence ID" value="MBM6674001.1"/>
    <property type="molecule type" value="Genomic_DNA"/>
</dbReference>
<protein>
    <submittedName>
        <fullName evidence="6">Outer membrane beta-barrel protein</fullName>
    </submittedName>
</protein>
<reference evidence="6" key="2">
    <citation type="journal article" date="2021" name="Sci. Rep.">
        <title>The distribution of antibiotic resistance genes in chicken gut microbiota commensals.</title>
        <authorList>
            <person name="Juricova H."/>
            <person name="Matiasovicova J."/>
            <person name="Kubasova T."/>
            <person name="Cejkova D."/>
            <person name="Rychlik I."/>
        </authorList>
    </citation>
    <scope>NUCLEOTIDE SEQUENCE</scope>
    <source>
        <strain evidence="6">An824</strain>
    </source>
</reference>
<dbReference type="Pfam" id="PF14905">
    <property type="entry name" value="OMP_b-brl_3"/>
    <property type="match status" value="1"/>
</dbReference>
<feature type="domain" description="Outer membrane protein beta-barrel" evidence="5">
    <location>
        <begin position="374"/>
        <end position="754"/>
    </location>
</feature>
<evidence type="ECO:0000256" key="1">
    <source>
        <dbReference type="ARBA" id="ARBA00004442"/>
    </source>
</evidence>
<dbReference type="GO" id="GO:0009279">
    <property type="term" value="C:cell outer membrane"/>
    <property type="evidence" value="ECO:0007669"/>
    <property type="project" value="UniProtKB-SubCell"/>
</dbReference>
<feature type="chain" id="PRO_5036908493" evidence="4">
    <location>
        <begin position="26"/>
        <end position="776"/>
    </location>
</feature>
<name>A0A938WUV4_9BACT</name>
<comment type="caution">
    <text evidence="6">The sequence shown here is derived from an EMBL/GenBank/DDBJ whole genome shotgun (WGS) entry which is preliminary data.</text>
</comment>
<accession>A0A938WUV4</accession>
<dbReference type="SUPFAM" id="SSF49464">
    <property type="entry name" value="Carboxypeptidase regulatory domain-like"/>
    <property type="match status" value="1"/>
</dbReference>
<proteinExistence type="predicted"/>
<dbReference type="Gene3D" id="2.40.170.20">
    <property type="entry name" value="TonB-dependent receptor, beta-barrel domain"/>
    <property type="match status" value="1"/>
</dbReference>
<evidence type="ECO:0000313" key="7">
    <source>
        <dbReference type="Proteomes" id="UP000706891"/>
    </source>
</evidence>
<dbReference type="InterPro" id="IPR037066">
    <property type="entry name" value="Plug_dom_sf"/>
</dbReference>
<evidence type="ECO:0000259" key="5">
    <source>
        <dbReference type="Pfam" id="PF14905"/>
    </source>
</evidence>
<evidence type="ECO:0000313" key="6">
    <source>
        <dbReference type="EMBL" id="MBM6674001.1"/>
    </source>
</evidence>
<keyword evidence="4" id="KW-0732">Signal</keyword>
<dbReference type="AlphaFoldDB" id="A0A938WUV4"/>
<dbReference type="InterPro" id="IPR041700">
    <property type="entry name" value="OMP_b-brl_3"/>
</dbReference>
<keyword evidence="2" id="KW-0472">Membrane</keyword>
<dbReference type="InterPro" id="IPR008969">
    <property type="entry name" value="CarboxyPept-like_regulatory"/>
</dbReference>
<evidence type="ECO:0000256" key="2">
    <source>
        <dbReference type="ARBA" id="ARBA00023136"/>
    </source>
</evidence>
<evidence type="ECO:0000256" key="4">
    <source>
        <dbReference type="SAM" id="SignalP"/>
    </source>
</evidence>